<accession>A0AA85BE65</accession>
<evidence type="ECO:0000313" key="2">
    <source>
        <dbReference type="Proteomes" id="UP000050791"/>
    </source>
</evidence>
<sequence>MCITSNDNDTHNFKVNGCRNKSSIIGVSGEPALIEEKEETTPTVNEADLRNELRQTTNNTETHLNVTTETNENEEQKKSRNYSYIIVPVVVTFIVVCIGCVIGLWFYRKKRSMP</sequence>
<dbReference type="Proteomes" id="UP000050791">
    <property type="component" value="Unassembled WGS sequence"/>
</dbReference>
<keyword evidence="1" id="KW-0812">Transmembrane</keyword>
<dbReference type="AlphaFoldDB" id="A0AA85BE65"/>
<protein>
    <submittedName>
        <fullName evidence="3">Uncharacterized protein</fullName>
    </submittedName>
</protein>
<feature type="transmembrane region" description="Helical" evidence="1">
    <location>
        <begin position="82"/>
        <end position="107"/>
    </location>
</feature>
<keyword evidence="1" id="KW-1133">Transmembrane helix</keyword>
<reference evidence="3" key="1">
    <citation type="submission" date="2023-11" db="UniProtKB">
        <authorList>
            <consortium name="WormBaseParasite"/>
        </authorList>
    </citation>
    <scope>IDENTIFICATION</scope>
</reference>
<dbReference type="WBParaSite" id="SMTH1_50410.1">
    <property type="protein sequence ID" value="SMTH1_50410.1"/>
    <property type="gene ID" value="SMTH1_50410"/>
</dbReference>
<keyword evidence="1" id="KW-0472">Membrane</keyword>
<organism evidence="2 3">
    <name type="scientific">Schistosoma mattheei</name>
    <dbReference type="NCBI Taxonomy" id="31246"/>
    <lineage>
        <taxon>Eukaryota</taxon>
        <taxon>Metazoa</taxon>
        <taxon>Spiralia</taxon>
        <taxon>Lophotrochozoa</taxon>
        <taxon>Platyhelminthes</taxon>
        <taxon>Trematoda</taxon>
        <taxon>Digenea</taxon>
        <taxon>Strigeidida</taxon>
        <taxon>Schistosomatoidea</taxon>
        <taxon>Schistosomatidae</taxon>
        <taxon>Schistosoma</taxon>
    </lineage>
</organism>
<evidence type="ECO:0000313" key="3">
    <source>
        <dbReference type="WBParaSite" id="SMTH1_50410.1"/>
    </source>
</evidence>
<evidence type="ECO:0000256" key="1">
    <source>
        <dbReference type="SAM" id="Phobius"/>
    </source>
</evidence>
<name>A0AA85BE65_9TREM</name>
<proteinExistence type="predicted"/>